<accession>A0AAE9VYB5</accession>
<organism evidence="1 2">
    <name type="scientific">Shigella phage SFPB</name>
    <dbReference type="NCBI Taxonomy" id="3017292"/>
    <lineage>
        <taxon>Viruses</taxon>
        <taxon>Duplodnaviria</taxon>
        <taxon>Heunggongvirae</taxon>
        <taxon>Uroviricota</taxon>
        <taxon>Caudoviricetes</taxon>
        <taxon>Andersonviridae</taxon>
        <taxon>Ounavirinae</taxon>
        <taxon>Mooglevirus</taxon>
        <taxon>Mooglevirus SFPB</taxon>
    </lineage>
</organism>
<gene>
    <name evidence="1" type="ORF">SFPB_081</name>
</gene>
<protein>
    <submittedName>
        <fullName evidence="1">Uncharacterized protein</fullName>
    </submittedName>
</protein>
<sequence>MTEKNETFFVEGYLLLPRPSNTYMRFDIMPTVMDYVTCHIFMQGVSAQLKHVGRDCKIRVDNHPEINENHYTWFGEDSKEIYAVLKTRK</sequence>
<evidence type="ECO:0000313" key="1">
    <source>
        <dbReference type="EMBL" id="WBF69645.1"/>
    </source>
</evidence>
<reference evidence="1 2" key="1">
    <citation type="submission" date="2022-12" db="EMBL/GenBank/DDBJ databases">
        <authorList>
            <person name="Choi H."/>
            <person name="Lee J.-H."/>
        </authorList>
    </citation>
    <scope>NUCLEOTIDE SEQUENCE [LARGE SCALE GENOMIC DNA]</scope>
</reference>
<proteinExistence type="predicted"/>
<keyword evidence="2" id="KW-1185">Reference proteome</keyword>
<name>A0AAE9VYB5_9CAUD</name>
<dbReference type="EMBL" id="OQ031072">
    <property type="protein sequence ID" value="WBF69645.1"/>
    <property type="molecule type" value="Genomic_DNA"/>
</dbReference>
<evidence type="ECO:0000313" key="2">
    <source>
        <dbReference type="Proteomes" id="UP001212129"/>
    </source>
</evidence>
<dbReference type="Proteomes" id="UP001212129">
    <property type="component" value="Segment"/>
</dbReference>